<keyword evidence="3" id="KW-1185">Reference proteome</keyword>
<reference evidence="2 3" key="1">
    <citation type="submission" date="2020-08" db="EMBL/GenBank/DDBJ databases">
        <title>Genomic Encyclopedia of Type Strains, Phase IV (KMG-IV): sequencing the most valuable type-strain genomes for metagenomic binning, comparative biology and taxonomic classification.</title>
        <authorList>
            <person name="Goeker M."/>
        </authorList>
    </citation>
    <scope>NUCLEOTIDE SEQUENCE [LARGE SCALE GENOMIC DNA]</scope>
    <source>
        <strain evidence="2 3">DSM 11590</strain>
    </source>
</reference>
<feature type="region of interest" description="Disordered" evidence="1">
    <location>
        <begin position="1"/>
        <end position="55"/>
    </location>
</feature>
<evidence type="ECO:0000313" key="2">
    <source>
        <dbReference type="EMBL" id="MBB6209771.1"/>
    </source>
</evidence>
<comment type="caution">
    <text evidence="2">The sequence shown here is derived from an EMBL/GenBank/DDBJ whole genome shotgun (WGS) entry which is preliminary data.</text>
</comment>
<dbReference type="Proteomes" id="UP000544872">
    <property type="component" value="Unassembled WGS sequence"/>
</dbReference>
<name>A0A7W9ZDZ7_NOVIT</name>
<dbReference type="RefSeq" id="WP_184262316.1">
    <property type="nucleotide sequence ID" value="NZ_JACIIX010000003.1"/>
</dbReference>
<organism evidence="2 3">
    <name type="scientific">Novispirillum itersonii</name>
    <name type="common">Aquaspirillum itersonii</name>
    <dbReference type="NCBI Taxonomy" id="189"/>
    <lineage>
        <taxon>Bacteria</taxon>
        <taxon>Pseudomonadati</taxon>
        <taxon>Pseudomonadota</taxon>
        <taxon>Alphaproteobacteria</taxon>
        <taxon>Rhodospirillales</taxon>
        <taxon>Novispirillaceae</taxon>
        <taxon>Novispirillum</taxon>
    </lineage>
</organism>
<accession>A0A7W9ZDZ7</accession>
<protein>
    <submittedName>
        <fullName evidence="2">Uncharacterized protein</fullName>
    </submittedName>
</protein>
<proteinExistence type="predicted"/>
<dbReference type="EMBL" id="JACIIX010000003">
    <property type="protein sequence ID" value="MBB6209771.1"/>
    <property type="molecule type" value="Genomic_DNA"/>
</dbReference>
<dbReference type="AlphaFoldDB" id="A0A7W9ZDZ7"/>
<gene>
    <name evidence="2" type="ORF">FHS48_001179</name>
</gene>
<evidence type="ECO:0000313" key="3">
    <source>
        <dbReference type="Proteomes" id="UP000544872"/>
    </source>
</evidence>
<sequence>MTGDPGKSKKTTAACAGSGPIGLDADGPVVATPPGKGLSPRRRAGLRHTTPPLPEPCSESFKILASLISVAERFKTDLGTLRPEYPQISEVIHFLDIAQLSAEQLLPKFAPPGGMMPRPDPKG</sequence>
<evidence type="ECO:0000256" key="1">
    <source>
        <dbReference type="SAM" id="MobiDB-lite"/>
    </source>
</evidence>